<dbReference type="GO" id="GO:0005829">
    <property type="term" value="C:cytosol"/>
    <property type="evidence" value="ECO:0007669"/>
    <property type="project" value="TreeGrafter"/>
</dbReference>
<dbReference type="EMBL" id="QCYK01000003">
    <property type="protein sequence ID" value="PUZ23176.1"/>
    <property type="molecule type" value="Genomic_DNA"/>
</dbReference>
<evidence type="ECO:0000256" key="4">
    <source>
        <dbReference type="ARBA" id="ARBA00023315"/>
    </source>
</evidence>
<name>A0A2T7BDK6_9BACT</name>
<dbReference type="PROSITE" id="PS00101">
    <property type="entry name" value="HEXAPEP_TRANSFERASES"/>
    <property type="match status" value="1"/>
</dbReference>
<dbReference type="RefSeq" id="WP_108688920.1">
    <property type="nucleotide sequence ID" value="NZ_QCYK01000003.1"/>
</dbReference>
<sequence>MSIQQKLKQNPKLKAFMLYLMMPKGQARPRLWVKLFVNPFVHKKGKGSLIRRRTRIDVLPFQPFQLGRYATIEDFATVNNGMGAVIIGDSTRIGIGNVVIGPVTIGNNVILAQNIVLSGLNHGYQDPHTPIALQPCSVAQIVVEDDCWIGANSVITAGVTIGKHAVVAGGSVVTKNVPAYTIVAGNPARPIKQYNPDTGNWEKANG</sequence>
<organism evidence="5 6">
    <name type="scientific">Chitinophaga parva</name>
    <dbReference type="NCBI Taxonomy" id="2169414"/>
    <lineage>
        <taxon>Bacteria</taxon>
        <taxon>Pseudomonadati</taxon>
        <taxon>Bacteroidota</taxon>
        <taxon>Chitinophagia</taxon>
        <taxon>Chitinophagales</taxon>
        <taxon>Chitinophagaceae</taxon>
        <taxon>Chitinophaga</taxon>
    </lineage>
</organism>
<dbReference type="Pfam" id="PF14602">
    <property type="entry name" value="Hexapep_2"/>
    <property type="match status" value="2"/>
</dbReference>
<evidence type="ECO:0000256" key="3">
    <source>
        <dbReference type="ARBA" id="ARBA00022737"/>
    </source>
</evidence>
<dbReference type="InterPro" id="IPR001451">
    <property type="entry name" value="Hexapep"/>
</dbReference>
<dbReference type="InterPro" id="IPR018357">
    <property type="entry name" value="Hexapep_transf_CS"/>
</dbReference>
<reference evidence="5 6" key="1">
    <citation type="submission" date="2018-04" db="EMBL/GenBank/DDBJ databases">
        <title>Chitinophaga fuyangensis sp. nov., isolated from soil in a chemical factory.</title>
        <authorList>
            <person name="Chen K."/>
        </authorList>
    </citation>
    <scope>NUCLEOTIDE SEQUENCE [LARGE SCALE GENOMIC DNA]</scope>
    <source>
        <strain evidence="5 6">LY-1</strain>
    </source>
</reference>
<keyword evidence="4" id="KW-0012">Acyltransferase</keyword>
<keyword evidence="2 5" id="KW-0808">Transferase</keyword>
<comment type="caution">
    <text evidence="5">The sequence shown here is derived from an EMBL/GenBank/DDBJ whole genome shotgun (WGS) entry which is preliminary data.</text>
</comment>
<accession>A0A2T7BDK6</accession>
<dbReference type="Proteomes" id="UP000244450">
    <property type="component" value="Unassembled WGS sequence"/>
</dbReference>
<dbReference type="InterPro" id="IPR051159">
    <property type="entry name" value="Hexapeptide_acetyltransf"/>
</dbReference>
<proteinExistence type="inferred from homology"/>
<dbReference type="CDD" id="cd04647">
    <property type="entry name" value="LbH_MAT_like"/>
    <property type="match status" value="1"/>
</dbReference>
<keyword evidence="3" id="KW-0677">Repeat</keyword>
<dbReference type="SUPFAM" id="SSF51161">
    <property type="entry name" value="Trimeric LpxA-like enzymes"/>
    <property type="match status" value="1"/>
</dbReference>
<keyword evidence="6" id="KW-1185">Reference proteome</keyword>
<dbReference type="InterPro" id="IPR011004">
    <property type="entry name" value="Trimer_LpxA-like_sf"/>
</dbReference>
<comment type="similarity">
    <text evidence="1">Belongs to the transferase hexapeptide repeat family.</text>
</comment>
<evidence type="ECO:0000256" key="2">
    <source>
        <dbReference type="ARBA" id="ARBA00022679"/>
    </source>
</evidence>
<dbReference type="PANTHER" id="PTHR23416:SF23">
    <property type="entry name" value="ACETYLTRANSFERASE C18B11.09C-RELATED"/>
    <property type="match status" value="1"/>
</dbReference>
<evidence type="ECO:0000313" key="5">
    <source>
        <dbReference type="EMBL" id="PUZ23176.1"/>
    </source>
</evidence>
<dbReference type="GO" id="GO:0008374">
    <property type="term" value="F:O-acyltransferase activity"/>
    <property type="evidence" value="ECO:0007669"/>
    <property type="project" value="TreeGrafter"/>
</dbReference>
<dbReference type="OrthoDB" id="9814490at2"/>
<evidence type="ECO:0000256" key="1">
    <source>
        <dbReference type="ARBA" id="ARBA00007274"/>
    </source>
</evidence>
<dbReference type="AlphaFoldDB" id="A0A2T7BDK6"/>
<dbReference type="Gene3D" id="2.160.10.10">
    <property type="entry name" value="Hexapeptide repeat proteins"/>
    <property type="match status" value="1"/>
</dbReference>
<evidence type="ECO:0000313" key="6">
    <source>
        <dbReference type="Proteomes" id="UP000244450"/>
    </source>
</evidence>
<dbReference type="PANTHER" id="PTHR23416">
    <property type="entry name" value="SIALIC ACID SYNTHASE-RELATED"/>
    <property type="match status" value="1"/>
</dbReference>
<protein>
    <submittedName>
        <fullName evidence="5">Acetyltransferase</fullName>
    </submittedName>
</protein>
<gene>
    <name evidence="5" type="ORF">DCC81_22525</name>
</gene>